<dbReference type="eggNOG" id="ENOG502SNKN">
    <property type="taxonomic scope" value="Eukaryota"/>
</dbReference>
<dbReference type="AlphaFoldDB" id="F0VMW4"/>
<dbReference type="Pfam" id="PF00650">
    <property type="entry name" value="CRAL_TRIO"/>
    <property type="match status" value="1"/>
</dbReference>
<feature type="transmembrane region" description="Helical" evidence="2">
    <location>
        <begin position="6"/>
        <end position="38"/>
    </location>
</feature>
<evidence type="ECO:0000256" key="2">
    <source>
        <dbReference type="SAM" id="Phobius"/>
    </source>
</evidence>
<reference evidence="6" key="3">
    <citation type="journal article" date="2012" name="PLoS Pathog.">
        <title>Comparative genomics of the apicomplexan parasites Toxoplasma gondii and Neospora caninum: Coccidia differing in host range and transmission strategy.</title>
        <authorList>
            <person name="Reid A.J."/>
            <person name="Vermont S.J."/>
            <person name="Cotton J.A."/>
            <person name="Harris D."/>
            <person name="Hill-Cawthorne G.A."/>
            <person name="Konen-Waisman S."/>
            <person name="Latham S.M."/>
            <person name="Mourier T."/>
            <person name="Norton R."/>
            <person name="Quail M.A."/>
            <person name="Sanders M."/>
            <person name="Shanmugam D."/>
            <person name="Sohal A."/>
            <person name="Wasmuth J.D."/>
            <person name="Brunk B."/>
            <person name="Grigg M.E."/>
            <person name="Howard J.C."/>
            <person name="Parkinson J."/>
            <person name="Roos D.S."/>
            <person name="Trees A.J."/>
            <person name="Berriman M."/>
            <person name="Pain A."/>
            <person name="Wastling J.M."/>
        </authorList>
    </citation>
    <scope>NUCLEOTIDE SEQUENCE [LARGE SCALE GENOMIC DNA]</scope>
    <source>
        <strain evidence="6">Liverpool</strain>
    </source>
</reference>
<sequence length="814" mass="88615">MGPVVVLALLVFNFFTVVLPILVVLFHVLLALCFILVLSTVMPQMPQEASPARSFGRADDEHGEATAEGGASGASFAPRLGAGKEPVEAEKAFHAVQRLLDVYRRTFCAHGRGDERCAATAREDEERHSRAVPASSTRSAYPSASEQAGAEAKDRNAETVPRANSYGPRMQSPAGVLAALPSGECLLPLILPPETDGPGGEAPLLWRRKQEAFEKLHTALLGLPPPILVSVEPPPFALPLDALLFTPSSSHTHLRFPRADGHPLRLRQIFLHVPLSRREQRWIDALHGLLKKQFRPLCETSGRDGSENAAQKREDASRGDAGAPSAEGQPGSAGVAGEASEDFESLLRQAEAHEAERERERQASRSAHGQKGRKREDAAGPYPVALEPVLLRVLWLIYRGQSRKFAPPGPPDEGSSKPKGSLSTGAAFLCTPGGAANGEAAASAAGAKSRNHVAFLGGEKDEKGEKDESDAWTGHAGAAQDTNGRFLDSGMTEKEEEDEAQQLAKAAAEHVAKMVAFRRDMFPLSDAEPSLAEDLRKGLLYWCGRDVAMRPVLVLNLQRLDAPLLELSRFLRLLIFVFEWGLRYLMVPGKVETCVVLLDLREVSLWSLPYSCLQTLVQTLTLQYPFRLRKMFVLHNSRLINGLWNIAKGFLTDVQQAKVATFKVDKGKDSPELSQQLLKLIPPSQLEAKYGGNRPNIDAFYSFPLAAPAPLRTSQTDAHDQKPVDKPMPGCWKAADLLTSFGVTWEADCRLPVQWRPSVAAAILRDRLARRHHTRRSSSLSSCSGGTASVGTPDAAPDDARNSSETAEKESCHR</sequence>
<dbReference type="Proteomes" id="UP000007494">
    <property type="component" value="Chromosome XI"/>
</dbReference>
<dbReference type="SUPFAM" id="SSF52087">
    <property type="entry name" value="CRAL/TRIO domain"/>
    <property type="match status" value="1"/>
</dbReference>
<feature type="compositionally biased region" description="Basic and acidic residues" evidence="1">
    <location>
        <begin position="301"/>
        <end position="318"/>
    </location>
</feature>
<dbReference type="EMBL" id="FR823392">
    <property type="protein sequence ID" value="CBZ55060.1"/>
    <property type="molecule type" value="Genomic_DNA"/>
</dbReference>
<keyword evidence="2" id="KW-0472">Membrane</keyword>
<feature type="region of interest" description="Disordered" evidence="1">
    <location>
        <begin position="403"/>
        <end position="424"/>
    </location>
</feature>
<keyword evidence="2" id="KW-0812">Transmembrane</keyword>
<evidence type="ECO:0000313" key="5">
    <source>
        <dbReference type="EMBL" id="CEL69784.1"/>
    </source>
</evidence>
<evidence type="ECO:0000259" key="3">
    <source>
        <dbReference type="PROSITE" id="PS50191"/>
    </source>
</evidence>
<dbReference type="OrthoDB" id="7777654at2759"/>
<keyword evidence="2" id="KW-1133">Transmembrane helix</keyword>
<proteinExistence type="predicted"/>
<reference evidence="5" key="4">
    <citation type="journal article" date="2015" name="PLoS ONE">
        <title>Comprehensive Evaluation of Toxoplasma gondii VEG and Neospora caninum LIV Genomes with Tachyzoite Stage Transcriptome and Proteome Defines Novel Transcript Features.</title>
        <authorList>
            <person name="Ramaprasad A."/>
            <person name="Mourier T."/>
            <person name="Naeem R."/>
            <person name="Malas T.B."/>
            <person name="Moussa E."/>
            <person name="Panigrahi A."/>
            <person name="Vermont S.J."/>
            <person name="Otto T.D."/>
            <person name="Wastling J."/>
            <person name="Pain A."/>
        </authorList>
    </citation>
    <scope>NUCLEOTIDE SEQUENCE</scope>
    <source>
        <strain evidence="5">Liverpool</strain>
    </source>
</reference>
<evidence type="ECO:0000313" key="6">
    <source>
        <dbReference type="Proteomes" id="UP000007494"/>
    </source>
</evidence>
<keyword evidence="6" id="KW-1185">Reference proteome</keyword>
<dbReference type="Gene3D" id="3.40.525.10">
    <property type="entry name" value="CRAL-TRIO lipid binding domain"/>
    <property type="match status" value="1"/>
</dbReference>
<name>F0VMW4_NEOCL</name>
<dbReference type="CDD" id="cd00170">
    <property type="entry name" value="SEC14"/>
    <property type="match status" value="1"/>
</dbReference>
<feature type="region of interest" description="Disordered" evidence="1">
    <location>
        <begin position="117"/>
        <end position="169"/>
    </location>
</feature>
<dbReference type="PROSITE" id="PS50191">
    <property type="entry name" value="CRAL_TRIO"/>
    <property type="match status" value="1"/>
</dbReference>
<dbReference type="VEuPathDB" id="ToxoDB:NCLIV_054850"/>
<dbReference type="PANTHER" id="PTHR46818:SF1">
    <property type="entry name" value="CHROMOSOME UNDETERMINED SCAFFOLD_125, WHOLE GENOME SHOTGUN SEQUENCE"/>
    <property type="match status" value="1"/>
</dbReference>
<feature type="compositionally biased region" description="Low complexity" evidence="1">
    <location>
        <begin position="777"/>
        <end position="789"/>
    </location>
</feature>
<feature type="compositionally biased region" description="Basic and acidic residues" evidence="1">
    <location>
        <begin position="798"/>
        <end position="814"/>
    </location>
</feature>
<feature type="domain" description="CRAL-TRIO" evidence="3">
    <location>
        <begin position="528"/>
        <end position="698"/>
    </location>
</feature>
<feature type="compositionally biased region" description="Basic and acidic residues" evidence="1">
    <location>
        <begin position="350"/>
        <end position="363"/>
    </location>
</feature>
<dbReference type="EMBL" id="LN714486">
    <property type="protein sequence ID" value="CEL69784.1"/>
    <property type="molecule type" value="Genomic_DNA"/>
</dbReference>
<feature type="region of interest" description="Disordered" evidence="1">
    <location>
        <begin position="770"/>
        <end position="814"/>
    </location>
</feature>
<dbReference type="SMART" id="SM00516">
    <property type="entry name" value="SEC14"/>
    <property type="match status" value="1"/>
</dbReference>
<feature type="region of interest" description="Disordered" evidence="1">
    <location>
        <begin position="457"/>
        <end position="486"/>
    </location>
</feature>
<dbReference type="PANTHER" id="PTHR46818">
    <property type="entry name" value="DOMAIN-CONTAINING PROTEIN, PUTATIVE-RELATED"/>
    <property type="match status" value="1"/>
</dbReference>
<accession>F0VMW4</accession>
<feature type="compositionally biased region" description="Basic and acidic residues" evidence="1">
    <location>
        <begin position="117"/>
        <end position="129"/>
    </location>
</feature>
<gene>
    <name evidence="5" type="ORF">BN1204_054850</name>
    <name evidence="4" type="ORF">NCLIV_054850</name>
</gene>
<dbReference type="InParanoid" id="F0VMW4"/>
<feature type="compositionally biased region" description="Low complexity" evidence="1">
    <location>
        <begin position="66"/>
        <end position="75"/>
    </location>
</feature>
<feature type="region of interest" description="Disordered" evidence="1">
    <location>
        <begin position="50"/>
        <end position="79"/>
    </location>
</feature>
<evidence type="ECO:0000256" key="1">
    <source>
        <dbReference type="SAM" id="MobiDB-lite"/>
    </source>
</evidence>
<organism evidence="4 6">
    <name type="scientific">Neospora caninum (strain Liverpool)</name>
    <dbReference type="NCBI Taxonomy" id="572307"/>
    <lineage>
        <taxon>Eukaryota</taxon>
        <taxon>Sar</taxon>
        <taxon>Alveolata</taxon>
        <taxon>Apicomplexa</taxon>
        <taxon>Conoidasida</taxon>
        <taxon>Coccidia</taxon>
        <taxon>Eucoccidiorida</taxon>
        <taxon>Eimeriorina</taxon>
        <taxon>Sarcocystidae</taxon>
        <taxon>Neospora</taxon>
    </lineage>
</organism>
<protein>
    <submittedName>
        <fullName evidence="5">CRAL/TRIO domain-containing protein, putative</fullName>
    </submittedName>
    <submittedName>
        <fullName evidence="4">Putative CRAL/TRIO domain-containing protein</fullName>
    </submittedName>
</protein>
<dbReference type="InterPro" id="IPR001251">
    <property type="entry name" value="CRAL-TRIO_dom"/>
</dbReference>
<reference evidence="4" key="1">
    <citation type="submission" date="2011-02" db="EMBL/GenBank/DDBJ databases">
        <authorList>
            <person name="Aslett M."/>
        </authorList>
    </citation>
    <scope>NUCLEOTIDE SEQUENCE</scope>
    <source>
        <strain evidence="4">Liverpool</strain>
    </source>
</reference>
<feature type="compositionally biased region" description="Polar residues" evidence="1">
    <location>
        <begin position="134"/>
        <end position="146"/>
    </location>
</feature>
<feature type="compositionally biased region" description="Basic and acidic residues" evidence="1">
    <location>
        <begin position="56"/>
        <end position="65"/>
    </location>
</feature>
<feature type="region of interest" description="Disordered" evidence="1">
    <location>
        <begin position="298"/>
        <end position="379"/>
    </location>
</feature>
<dbReference type="GeneID" id="13446775"/>
<dbReference type="RefSeq" id="XP_003885088.1">
    <property type="nucleotide sequence ID" value="XM_003885039.1"/>
</dbReference>
<reference evidence="4" key="2">
    <citation type="submission" date="2011-03" db="EMBL/GenBank/DDBJ databases">
        <title>Comparative genomics and transcriptomics of Neospora caninum and Toxoplasma gondii.</title>
        <authorList>
            <person name="Reid A.J."/>
            <person name="Sohal A."/>
            <person name="Harris D."/>
            <person name="Quail M."/>
            <person name="Sanders M."/>
            <person name="Berriman M."/>
            <person name="Wastling J.M."/>
            <person name="Pain A."/>
        </authorList>
    </citation>
    <scope>NUCLEOTIDE SEQUENCE</scope>
    <source>
        <strain evidence="4">Liverpool</strain>
    </source>
</reference>
<dbReference type="InterPro" id="IPR036865">
    <property type="entry name" value="CRAL-TRIO_dom_sf"/>
</dbReference>
<evidence type="ECO:0000313" key="4">
    <source>
        <dbReference type="EMBL" id="CBZ55060.1"/>
    </source>
</evidence>